<name>A0A2A4YRF2_9PROT</name>
<reference key="1">
    <citation type="submission" date="2017-08" db="EMBL/GenBank/DDBJ databases">
        <title>A dynamic microbial community with high functional redundancy inhabits the cold, oxic subseafloor aquifer.</title>
        <authorList>
            <person name="Tully B.J."/>
            <person name="Wheat C.G."/>
            <person name="Glazer B.T."/>
            <person name="Huber J.A."/>
        </authorList>
    </citation>
    <scope>NUCLEOTIDE SEQUENCE [LARGE SCALE GENOMIC DNA]</scope>
</reference>
<protein>
    <submittedName>
        <fullName evidence="1">Uncharacterized protein</fullName>
    </submittedName>
</protein>
<reference evidence="1" key="2">
    <citation type="journal article" date="2018" name="ISME J.">
        <title>A dynamic microbial community with high functional redundancy inhabits the cold, oxic subseafloor aquifer.</title>
        <authorList>
            <person name="Tully B.J."/>
            <person name="Wheat C.G."/>
            <person name="Glazer B.T."/>
            <person name="Huber J.A."/>
        </authorList>
    </citation>
    <scope>NUCLEOTIDE SEQUENCE</scope>
    <source>
        <strain evidence="1">NORP83</strain>
    </source>
</reference>
<evidence type="ECO:0000313" key="1">
    <source>
        <dbReference type="EMBL" id="PCI97301.1"/>
    </source>
</evidence>
<dbReference type="EMBL" id="NVUS01000031">
    <property type="protein sequence ID" value="PCI97301.1"/>
    <property type="molecule type" value="Genomic_DNA"/>
</dbReference>
<gene>
    <name evidence="1" type="ORF">COB13_15925</name>
</gene>
<accession>A0A2A4YRF2</accession>
<comment type="caution">
    <text evidence="1">The sequence shown here is derived from an EMBL/GenBank/DDBJ whole genome shotgun (WGS) entry which is preliminary data.</text>
</comment>
<dbReference type="AlphaFoldDB" id="A0A2A4YRF2"/>
<organism evidence="1">
    <name type="scientific">OCS116 cluster bacterium</name>
    <dbReference type="NCBI Taxonomy" id="2030921"/>
    <lineage>
        <taxon>Bacteria</taxon>
        <taxon>Pseudomonadati</taxon>
        <taxon>Pseudomonadota</taxon>
        <taxon>Alphaproteobacteria</taxon>
        <taxon>OCS116 cluster</taxon>
    </lineage>
</organism>
<sequence>MPDDADAIEYAKTAKEGQLFVIELKVQRNVGQHKLLFALLKFVVNQSDKYTSVEELLVSLKIATGRVKTIIGHDGKTYFVSESISFALMDQVKFRRFF</sequence>
<proteinExistence type="predicted"/>